<accession>A0A0E9TEB3</accession>
<reference evidence="2" key="2">
    <citation type="journal article" date="2015" name="Fish Shellfish Immunol.">
        <title>Early steps in the European eel (Anguilla anguilla)-Vibrio vulnificus interaction in the gills: Role of the RtxA13 toxin.</title>
        <authorList>
            <person name="Callol A."/>
            <person name="Pajuelo D."/>
            <person name="Ebbesson L."/>
            <person name="Teles M."/>
            <person name="MacKenzie S."/>
            <person name="Amaro C."/>
        </authorList>
    </citation>
    <scope>NUCLEOTIDE SEQUENCE</scope>
</reference>
<dbReference type="AlphaFoldDB" id="A0A0E9TEB3"/>
<keyword evidence="1" id="KW-0472">Membrane</keyword>
<protein>
    <submittedName>
        <fullName evidence="2">Uncharacterized protein</fullName>
    </submittedName>
</protein>
<evidence type="ECO:0000256" key="1">
    <source>
        <dbReference type="SAM" id="Phobius"/>
    </source>
</evidence>
<dbReference type="EMBL" id="GBXM01057494">
    <property type="protein sequence ID" value="JAH51083.1"/>
    <property type="molecule type" value="Transcribed_RNA"/>
</dbReference>
<organism evidence="2">
    <name type="scientific">Anguilla anguilla</name>
    <name type="common">European freshwater eel</name>
    <name type="synonym">Muraena anguilla</name>
    <dbReference type="NCBI Taxonomy" id="7936"/>
    <lineage>
        <taxon>Eukaryota</taxon>
        <taxon>Metazoa</taxon>
        <taxon>Chordata</taxon>
        <taxon>Craniata</taxon>
        <taxon>Vertebrata</taxon>
        <taxon>Euteleostomi</taxon>
        <taxon>Actinopterygii</taxon>
        <taxon>Neopterygii</taxon>
        <taxon>Teleostei</taxon>
        <taxon>Anguilliformes</taxon>
        <taxon>Anguillidae</taxon>
        <taxon>Anguilla</taxon>
    </lineage>
</organism>
<keyword evidence="1" id="KW-1133">Transmembrane helix</keyword>
<evidence type="ECO:0000313" key="2">
    <source>
        <dbReference type="EMBL" id="JAH51083.1"/>
    </source>
</evidence>
<feature type="transmembrane region" description="Helical" evidence="1">
    <location>
        <begin position="12"/>
        <end position="31"/>
    </location>
</feature>
<keyword evidence="1" id="KW-0812">Transmembrane</keyword>
<sequence>MKSISLYRYEYECNLITSLGTNVLLILLYMMNVTFKNFCAVSCVPF</sequence>
<proteinExistence type="predicted"/>
<reference evidence="2" key="1">
    <citation type="submission" date="2014-11" db="EMBL/GenBank/DDBJ databases">
        <authorList>
            <person name="Amaro Gonzalez C."/>
        </authorList>
    </citation>
    <scope>NUCLEOTIDE SEQUENCE</scope>
</reference>
<name>A0A0E9TEB3_ANGAN</name>